<evidence type="ECO:0000256" key="6">
    <source>
        <dbReference type="ARBA" id="ARBA00029325"/>
    </source>
</evidence>
<feature type="binding site" evidence="9">
    <location>
        <position position="179"/>
    </location>
    <ligand>
        <name>glyoxylate</name>
        <dbReference type="ChEBI" id="CHEBI:36655"/>
    </ligand>
</feature>
<keyword evidence="3 9" id="KW-0288">FMN</keyword>
<accession>A0A1I7RT97</accession>
<dbReference type="GO" id="GO:0005777">
    <property type="term" value="C:peroxisome"/>
    <property type="evidence" value="ECO:0007669"/>
    <property type="project" value="UniProtKB-ARBA"/>
</dbReference>
<dbReference type="Proteomes" id="UP000659654">
    <property type="component" value="Unassembled WGS sequence"/>
</dbReference>
<dbReference type="EMBL" id="CAJFCV020000005">
    <property type="protein sequence ID" value="CAG9122528.1"/>
    <property type="molecule type" value="Genomic_DNA"/>
</dbReference>
<reference evidence="14" key="1">
    <citation type="submission" date="2016-11" db="UniProtKB">
        <authorList>
            <consortium name="WormBaseParasite"/>
        </authorList>
    </citation>
    <scope>IDENTIFICATION</scope>
</reference>
<dbReference type="InterPro" id="IPR037396">
    <property type="entry name" value="FMN_HAD"/>
</dbReference>
<evidence type="ECO:0000256" key="4">
    <source>
        <dbReference type="ARBA" id="ARBA00023002"/>
    </source>
</evidence>
<dbReference type="InterPro" id="IPR000262">
    <property type="entry name" value="FMN-dep_DH"/>
</dbReference>
<dbReference type="GO" id="GO:0010181">
    <property type="term" value="F:FMN binding"/>
    <property type="evidence" value="ECO:0007669"/>
    <property type="project" value="InterPro"/>
</dbReference>
<feature type="active site" description="Proton acceptor" evidence="8">
    <location>
        <position position="269"/>
    </location>
</feature>
<reference evidence="11" key="2">
    <citation type="submission" date="2020-09" db="EMBL/GenBank/DDBJ databases">
        <authorList>
            <person name="Kikuchi T."/>
        </authorList>
    </citation>
    <scope>NUCLEOTIDE SEQUENCE</scope>
    <source>
        <strain evidence="11">Ka4C1</strain>
    </source>
</reference>
<evidence type="ECO:0000256" key="8">
    <source>
        <dbReference type="PIRSR" id="PIRSR000138-1"/>
    </source>
</evidence>
<feature type="binding site" evidence="9">
    <location>
        <position position="142"/>
    </location>
    <ligand>
        <name>FMN</name>
        <dbReference type="ChEBI" id="CHEBI:58210"/>
    </ligand>
</feature>
<dbReference type="eggNOG" id="KOG0538">
    <property type="taxonomic scope" value="Eukaryota"/>
</dbReference>
<evidence type="ECO:0000256" key="3">
    <source>
        <dbReference type="ARBA" id="ARBA00022643"/>
    </source>
</evidence>
<feature type="binding site" evidence="9">
    <location>
        <begin position="300"/>
        <end position="304"/>
    </location>
    <ligand>
        <name>FMN</name>
        <dbReference type="ChEBI" id="CHEBI:58210"/>
    </ligand>
</feature>
<dbReference type="Gene3D" id="3.20.20.70">
    <property type="entry name" value="Aldolase class I"/>
    <property type="match status" value="1"/>
</dbReference>
<gene>
    <name evidence="11" type="ORF">BXYJ_LOCUS11494</name>
</gene>
<protein>
    <submittedName>
        <fullName evidence="11">(pine wood nematode) hypothetical protein</fullName>
    </submittedName>
    <submittedName>
        <fullName evidence="14">FMN hydroxy acid dehydrogenase domain-containing protein</fullName>
    </submittedName>
</protein>
<evidence type="ECO:0000256" key="9">
    <source>
        <dbReference type="PIRSR" id="PIRSR000138-2"/>
    </source>
</evidence>
<name>A0A1I7RT97_BURXY</name>
<dbReference type="PROSITE" id="PS00557">
    <property type="entry name" value="FMN_HYDROXY_ACID_DH_1"/>
    <property type="match status" value="1"/>
</dbReference>
<dbReference type="PANTHER" id="PTHR10578">
    <property type="entry name" value="S -2-HYDROXY-ACID OXIDASE-RELATED"/>
    <property type="match status" value="1"/>
</dbReference>
<keyword evidence="2 9" id="KW-0285">Flavoprotein</keyword>
<dbReference type="Proteomes" id="UP000095284">
    <property type="component" value="Unplaced"/>
</dbReference>
<feature type="domain" description="FMN hydroxy acid dehydrogenase" evidence="10">
    <location>
        <begin position="8"/>
        <end position="374"/>
    </location>
</feature>
<feature type="binding site" evidence="9">
    <location>
        <position position="144"/>
    </location>
    <ligand>
        <name>glyoxylate</name>
        <dbReference type="ChEBI" id="CHEBI:36655"/>
    </ligand>
</feature>
<sequence length="384" mass="43076">MPVIARSSALKSCASLADVEKLAKQRLAVAVRDFISAGADGQWTLERNSSQFKKYLLRQKIPDDAFEINLKCRFTMKNRDFSYEMPIGMAPIPLHGLVHAKAEEPMVKVASSLKIPAIASLLSNLSYQEISEIERPNESWMQVYIPEDMDHTLKGIELIQTVGYKALVISVGCPIDGRRRSDERNQFGLPSHLKYGNFRYFRRVSPNETFQDSQSEKIRINTSLTFDWKQLETIVKHSDIPVILKGILRGDEAEKAVQVGCSAVYVSNHGGRQLDYAPATIECLPEIFKAVNNRIPIFLDGGIRSGCDVVKAISLGADLVFIGRPYIYGLSLGGQPGITQVFDILRQELMGAMRMAGYHDADSIKHDSKHNQVVHESYYRNIKL</sequence>
<dbReference type="AlphaFoldDB" id="A0A1I7RT97"/>
<evidence type="ECO:0000313" key="13">
    <source>
        <dbReference type="Proteomes" id="UP000659654"/>
    </source>
</evidence>
<proteinExistence type="inferred from homology"/>
<evidence type="ECO:0000313" key="14">
    <source>
        <dbReference type="WBParaSite" id="BXY_0395100.1"/>
    </source>
</evidence>
<evidence type="ECO:0000256" key="7">
    <source>
        <dbReference type="ARBA" id="ARBA00029327"/>
    </source>
</evidence>
<dbReference type="PIRSF" id="PIRSF000138">
    <property type="entry name" value="Al-hdrx_acd_dh"/>
    <property type="match status" value="1"/>
</dbReference>
<feature type="binding site" evidence="9">
    <location>
        <position position="267"/>
    </location>
    <ligand>
        <name>FMN</name>
        <dbReference type="ChEBI" id="CHEBI:58210"/>
    </ligand>
</feature>
<evidence type="ECO:0000256" key="5">
    <source>
        <dbReference type="ARBA" id="ARBA00024042"/>
    </source>
</evidence>
<dbReference type="OrthoDB" id="25826at2759"/>
<evidence type="ECO:0000313" key="11">
    <source>
        <dbReference type="EMBL" id="CAD5231398.1"/>
    </source>
</evidence>
<dbReference type="SUPFAM" id="SSF51395">
    <property type="entry name" value="FMN-linked oxidoreductases"/>
    <property type="match status" value="1"/>
</dbReference>
<dbReference type="EMBL" id="CAJFDI010000005">
    <property type="protein sequence ID" value="CAD5231398.1"/>
    <property type="molecule type" value="Genomic_DNA"/>
</dbReference>
<comment type="catalytic activity">
    <reaction evidence="6">
        <text>a (2S)-2-hydroxycarboxylate + O2 = a 2-oxocarboxylate + H2O2</text>
        <dbReference type="Rhea" id="RHEA:16789"/>
        <dbReference type="ChEBI" id="CHEBI:15379"/>
        <dbReference type="ChEBI" id="CHEBI:16240"/>
        <dbReference type="ChEBI" id="CHEBI:35179"/>
        <dbReference type="ChEBI" id="CHEBI:58123"/>
        <dbReference type="EC" id="1.1.3.15"/>
    </reaction>
    <physiologicalReaction direction="left-to-right" evidence="6">
        <dbReference type="Rhea" id="RHEA:16790"/>
    </physiologicalReaction>
</comment>
<evidence type="ECO:0000256" key="1">
    <source>
        <dbReference type="ARBA" id="ARBA00001917"/>
    </source>
</evidence>
<keyword evidence="4" id="KW-0560">Oxidoreductase</keyword>
<dbReference type="Pfam" id="PF01070">
    <property type="entry name" value="FMN_dh"/>
    <property type="match status" value="1"/>
</dbReference>
<dbReference type="GO" id="GO:0003973">
    <property type="term" value="F:(S)-2-hydroxy-acid oxidase activity"/>
    <property type="evidence" value="ECO:0007669"/>
    <property type="project" value="UniProtKB-EC"/>
</dbReference>
<evidence type="ECO:0000259" key="10">
    <source>
        <dbReference type="PROSITE" id="PS51349"/>
    </source>
</evidence>
<evidence type="ECO:0000313" key="12">
    <source>
        <dbReference type="Proteomes" id="UP000095284"/>
    </source>
</evidence>
<feature type="binding site" evidence="9">
    <location>
        <begin position="323"/>
        <end position="324"/>
    </location>
    <ligand>
        <name>FMN</name>
        <dbReference type="ChEBI" id="CHEBI:58210"/>
    </ligand>
</feature>
<dbReference type="InterPro" id="IPR008259">
    <property type="entry name" value="FMN_hydac_DH_AS"/>
</dbReference>
<comment type="catalytic activity">
    <reaction evidence="7">
        <text>2-hydroxyoctanoate + O2 = 2-oxooctanoate + H2O2</text>
        <dbReference type="Rhea" id="RHEA:67940"/>
        <dbReference type="ChEBI" id="CHEBI:15379"/>
        <dbReference type="ChEBI" id="CHEBI:16240"/>
        <dbReference type="ChEBI" id="CHEBI:133514"/>
        <dbReference type="ChEBI" id="CHEBI:176689"/>
    </reaction>
    <physiologicalReaction direction="left-to-right" evidence="7">
        <dbReference type="Rhea" id="RHEA:67941"/>
    </physiologicalReaction>
</comment>
<comment type="similarity">
    <text evidence="5">Belongs to the FMN-dependent alpha-hydroxy acid dehydrogenase family.</text>
</comment>
<feature type="binding site" evidence="9">
    <location>
        <position position="120"/>
    </location>
    <ligand>
        <name>FMN</name>
        <dbReference type="ChEBI" id="CHEBI:58210"/>
    </ligand>
</feature>
<feature type="binding site" evidence="9">
    <location>
        <position position="269"/>
    </location>
    <ligand>
        <name>glyoxylate</name>
        <dbReference type="ChEBI" id="CHEBI:36655"/>
    </ligand>
</feature>
<dbReference type="InterPro" id="IPR012133">
    <property type="entry name" value="Alpha-hydoxy_acid_DH_FMN"/>
</dbReference>
<evidence type="ECO:0000256" key="2">
    <source>
        <dbReference type="ARBA" id="ARBA00022630"/>
    </source>
</evidence>
<dbReference type="WBParaSite" id="BXY_0395100.1">
    <property type="protein sequence ID" value="BXY_0395100.1"/>
    <property type="gene ID" value="BXY_0395100"/>
</dbReference>
<dbReference type="CDD" id="cd02809">
    <property type="entry name" value="alpha_hydroxyacid_oxid_FMN"/>
    <property type="match status" value="1"/>
</dbReference>
<feature type="binding site" evidence="9">
    <location>
        <position position="245"/>
    </location>
    <ligand>
        <name>FMN</name>
        <dbReference type="ChEBI" id="CHEBI:58210"/>
    </ligand>
</feature>
<feature type="binding site" evidence="9">
    <location>
        <position position="272"/>
    </location>
    <ligand>
        <name>glyoxylate</name>
        <dbReference type="ChEBI" id="CHEBI:36655"/>
    </ligand>
</feature>
<dbReference type="PANTHER" id="PTHR10578:SF107">
    <property type="entry name" value="2-HYDROXYACID OXIDASE 1"/>
    <property type="match status" value="1"/>
</dbReference>
<dbReference type="PROSITE" id="PS51349">
    <property type="entry name" value="FMN_HYDROXY_ACID_DH_2"/>
    <property type="match status" value="1"/>
</dbReference>
<organism evidence="12 14">
    <name type="scientific">Bursaphelenchus xylophilus</name>
    <name type="common">Pinewood nematode worm</name>
    <name type="synonym">Aphelenchoides xylophilus</name>
    <dbReference type="NCBI Taxonomy" id="6326"/>
    <lineage>
        <taxon>Eukaryota</taxon>
        <taxon>Metazoa</taxon>
        <taxon>Ecdysozoa</taxon>
        <taxon>Nematoda</taxon>
        <taxon>Chromadorea</taxon>
        <taxon>Rhabditida</taxon>
        <taxon>Tylenchina</taxon>
        <taxon>Tylenchomorpha</taxon>
        <taxon>Aphelenchoidea</taxon>
        <taxon>Aphelenchoididae</taxon>
        <taxon>Bursaphelenchus</taxon>
    </lineage>
</organism>
<dbReference type="SMR" id="A0A1I7RT97"/>
<dbReference type="InterPro" id="IPR013785">
    <property type="entry name" value="Aldolase_TIM"/>
</dbReference>
<comment type="cofactor">
    <cofactor evidence="1">
        <name>FMN</name>
        <dbReference type="ChEBI" id="CHEBI:58210"/>
    </cofactor>
</comment>
<dbReference type="Proteomes" id="UP000582659">
    <property type="component" value="Unassembled WGS sequence"/>
</dbReference>
<keyword evidence="13" id="KW-1185">Reference proteome</keyword>